<keyword evidence="1" id="KW-0812">Transmembrane</keyword>
<evidence type="ECO:0000256" key="1">
    <source>
        <dbReference type="SAM" id="Phobius"/>
    </source>
</evidence>
<sequence length="194" mass="21801">MKLKRFKTPSKEDLAKASIACVRTILPLHWAAWETSAEPMRAIGHATSQEERDEVIKAWKEMTLNQLSNVELIGAILSAVIVGAFSWPILPTTSTTLAIIQGMWFSSLSFAVAAVAIALHQSVFLARVACMPRFNVIIVELLTYDSYDGLRQPRQEQVLIWLLAVGLLEWSIGLWIGGYVVFLWDVTKMRQQDQ</sequence>
<organism evidence="2 3">
    <name type="scientific">Hyaloscypha bicolor E</name>
    <dbReference type="NCBI Taxonomy" id="1095630"/>
    <lineage>
        <taxon>Eukaryota</taxon>
        <taxon>Fungi</taxon>
        <taxon>Dikarya</taxon>
        <taxon>Ascomycota</taxon>
        <taxon>Pezizomycotina</taxon>
        <taxon>Leotiomycetes</taxon>
        <taxon>Helotiales</taxon>
        <taxon>Hyaloscyphaceae</taxon>
        <taxon>Hyaloscypha</taxon>
        <taxon>Hyaloscypha bicolor</taxon>
    </lineage>
</organism>
<dbReference type="AlphaFoldDB" id="A0A2J6TDX4"/>
<feature type="transmembrane region" description="Helical" evidence="1">
    <location>
        <begin position="159"/>
        <end position="184"/>
    </location>
</feature>
<dbReference type="Proteomes" id="UP000235371">
    <property type="component" value="Unassembled WGS sequence"/>
</dbReference>
<accession>A0A2J6TDX4</accession>
<dbReference type="RefSeq" id="XP_024738106.1">
    <property type="nucleotide sequence ID" value="XM_024874515.1"/>
</dbReference>
<name>A0A2J6TDX4_9HELO</name>
<dbReference type="InParanoid" id="A0A2J6TDX4"/>
<evidence type="ECO:0000313" key="3">
    <source>
        <dbReference type="Proteomes" id="UP000235371"/>
    </source>
</evidence>
<gene>
    <name evidence="2" type="ORF">K444DRAFT_526104</name>
</gene>
<keyword evidence="1" id="KW-0472">Membrane</keyword>
<dbReference type="OrthoDB" id="630895at2759"/>
<proteinExistence type="predicted"/>
<protein>
    <submittedName>
        <fullName evidence="2">Uncharacterized protein</fullName>
    </submittedName>
</protein>
<keyword evidence="1" id="KW-1133">Transmembrane helix</keyword>
<dbReference type="STRING" id="1095630.A0A2J6TDX4"/>
<dbReference type="GeneID" id="36582595"/>
<keyword evidence="3" id="KW-1185">Reference proteome</keyword>
<feature type="transmembrane region" description="Helical" evidence="1">
    <location>
        <begin position="70"/>
        <end position="90"/>
    </location>
</feature>
<dbReference type="EMBL" id="KZ613786">
    <property type="protein sequence ID" value="PMD61202.1"/>
    <property type="molecule type" value="Genomic_DNA"/>
</dbReference>
<reference evidence="2 3" key="1">
    <citation type="submission" date="2016-04" db="EMBL/GenBank/DDBJ databases">
        <title>A degradative enzymes factory behind the ericoid mycorrhizal symbiosis.</title>
        <authorList>
            <consortium name="DOE Joint Genome Institute"/>
            <person name="Martino E."/>
            <person name="Morin E."/>
            <person name="Grelet G."/>
            <person name="Kuo A."/>
            <person name="Kohler A."/>
            <person name="Daghino S."/>
            <person name="Barry K."/>
            <person name="Choi C."/>
            <person name="Cichocki N."/>
            <person name="Clum A."/>
            <person name="Copeland A."/>
            <person name="Hainaut M."/>
            <person name="Haridas S."/>
            <person name="Labutti K."/>
            <person name="Lindquist E."/>
            <person name="Lipzen A."/>
            <person name="Khouja H.-R."/>
            <person name="Murat C."/>
            <person name="Ohm R."/>
            <person name="Olson A."/>
            <person name="Spatafora J."/>
            <person name="Veneault-Fourrey C."/>
            <person name="Henrissat B."/>
            <person name="Grigoriev I."/>
            <person name="Martin F."/>
            <person name="Perotto S."/>
        </authorList>
    </citation>
    <scope>NUCLEOTIDE SEQUENCE [LARGE SCALE GENOMIC DNA]</scope>
    <source>
        <strain evidence="2 3">E</strain>
    </source>
</reference>
<feature type="transmembrane region" description="Helical" evidence="1">
    <location>
        <begin position="96"/>
        <end position="117"/>
    </location>
</feature>
<evidence type="ECO:0000313" key="2">
    <source>
        <dbReference type="EMBL" id="PMD61202.1"/>
    </source>
</evidence>